<sequence>MQRSASTFASLFNFKVPRQGSIQDTVGKHLRLQLAEAFIECWMPMCSVKIGPRYVRRPTQEEEAQLQKRLFRAMGRHPRAISDIILGDSYAAIPSGNGYSRHLQHPMAMQRGILTIPMSLQEM</sequence>
<dbReference type="AlphaFoldDB" id="A0AAV4CIV9"/>
<dbReference type="Proteomes" id="UP000735302">
    <property type="component" value="Unassembled WGS sequence"/>
</dbReference>
<organism evidence="1 2">
    <name type="scientific">Plakobranchus ocellatus</name>
    <dbReference type="NCBI Taxonomy" id="259542"/>
    <lineage>
        <taxon>Eukaryota</taxon>
        <taxon>Metazoa</taxon>
        <taxon>Spiralia</taxon>
        <taxon>Lophotrochozoa</taxon>
        <taxon>Mollusca</taxon>
        <taxon>Gastropoda</taxon>
        <taxon>Heterobranchia</taxon>
        <taxon>Euthyneura</taxon>
        <taxon>Panpulmonata</taxon>
        <taxon>Sacoglossa</taxon>
        <taxon>Placobranchoidea</taxon>
        <taxon>Plakobranchidae</taxon>
        <taxon>Plakobranchus</taxon>
    </lineage>
</organism>
<gene>
    <name evidence="1" type="ORF">PoB_005805300</name>
</gene>
<accession>A0AAV4CIV9</accession>
<name>A0AAV4CIV9_9GAST</name>
<reference evidence="1 2" key="1">
    <citation type="journal article" date="2021" name="Elife">
        <title>Chloroplast acquisition without the gene transfer in kleptoplastic sea slugs, Plakobranchus ocellatus.</title>
        <authorList>
            <person name="Maeda T."/>
            <person name="Takahashi S."/>
            <person name="Yoshida T."/>
            <person name="Shimamura S."/>
            <person name="Takaki Y."/>
            <person name="Nagai Y."/>
            <person name="Toyoda A."/>
            <person name="Suzuki Y."/>
            <person name="Arimoto A."/>
            <person name="Ishii H."/>
            <person name="Satoh N."/>
            <person name="Nishiyama T."/>
            <person name="Hasebe M."/>
            <person name="Maruyama T."/>
            <person name="Minagawa J."/>
            <person name="Obokata J."/>
            <person name="Shigenobu S."/>
        </authorList>
    </citation>
    <scope>NUCLEOTIDE SEQUENCE [LARGE SCALE GENOMIC DNA]</scope>
</reference>
<evidence type="ECO:0000313" key="1">
    <source>
        <dbReference type="EMBL" id="GFO31548.1"/>
    </source>
</evidence>
<comment type="caution">
    <text evidence="1">The sequence shown here is derived from an EMBL/GenBank/DDBJ whole genome shotgun (WGS) entry which is preliminary data.</text>
</comment>
<protein>
    <submittedName>
        <fullName evidence="1">Uncharacterized protein</fullName>
    </submittedName>
</protein>
<proteinExistence type="predicted"/>
<evidence type="ECO:0000313" key="2">
    <source>
        <dbReference type="Proteomes" id="UP000735302"/>
    </source>
</evidence>
<keyword evidence="2" id="KW-1185">Reference proteome</keyword>
<dbReference type="EMBL" id="BLXT01006409">
    <property type="protein sequence ID" value="GFO31548.1"/>
    <property type="molecule type" value="Genomic_DNA"/>
</dbReference>